<proteinExistence type="inferred from homology"/>
<dbReference type="InterPro" id="IPR050273">
    <property type="entry name" value="GppA/Ppx_hydrolase"/>
</dbReference>
<evidence type="ECO:0000313" key="4">
    <source>
        <dbReference type="EMBL" id="MFD0688570.1"/>
    </source>
</evidence>
<comment type="caution">
    <text evidence="4">The sequence shown here is derived from an EMBL/GenBank/DDBJ whole genome shotgun (WGS) entry which is preliminary data.</text>
</comment>
<dbReference type="Proteomes" id="UP001597063">
    <property type="component" value="Unassembled WGS sequence"/>
</dbReference>
<organism evidence="4 5">
    <name type="scientific">Actinomadura fibrosa</name>
    <dbReference type="NCBI Taxonomy" id="111802"/>
    <lineage>
        <taxon>Bacteria</taxon>
        <taxon>Bacillati</taxon>
        <taxon>Actinomycetota</taxon>
        <taxon>Actinomycetes</taxon>
        <taxon>Streptosporangiales</taxon>
        <taxon>Thermomonosporaceae</taxon>
        <taxon>Actinomadura</taxon>
    </lineage>
</organism>
<name>A0ABW2XSA8_9ACTN</name>
<dbReference type="PANTHER" id="PTHR30005:SF0">
    <property type="entry name" value="RETROGRADE REGULATION PROTEIN 2"/>
    <property type="match status" value="1"/>
</dbReference>
<evidence type="ECO:0000256" key="1">
    <source>
        <dbReference type="ARBA" id="ARBA00007125"/>
    </source>
</evidence>
<dbReference type="InterPro" id="IPR043129">
    <property type="entry name" value="ATPase_NBD"/>
</dbReference>
<comment type="similarity">
    <text evidence="1">Belongs to the GppA/Ppx family.</text>
</comment>
<feature type="region of interest" description="Disordered" evidence="2">
    <location>
        <begin position="340"/>
        <end position="379"/>
    </location>
</feature>
<protein>
    <submittedName>
        <fullName evidence="4">Ppx/GppA phosphatase family protein</fullName>
    </submittedName>
</protein>
<evidence type="ECO:0000313" key="5">
    <source>
        <dbReference type="Proteomes" id="UP001597063"/>
    </source>
</evidence>
<accession>A0ABW2XSA8</accession>
<dbReference type="CDD" id="cd24056">
    <property type="entry name" value="ASKHA_NBD_MtPPX1-like"/>
    <property type="match status" value="1"/>
</dbReference>
<dbReference type="Gene3D" id="3.30.420.150">
    <property type="entry name" value="Exopolyphosphatase. Domain 2"/>
    <property type="match status" value="1"/>
</dbReference>
<feature type="domain" description="Ppx/GppA phosphatase N-terminal" evidence="3">
    <location>
        <begin position="32"/>
        <end position="311"/>
    </location>
</feature>
<dbReference type="SUPFAM" id="SSF53067">
    <property type="entry name" value="Actin-like ATPase domain"/>
    <property type="match status" value="2"/>
</dbReference>
<dbReference type="RefSeq" id="WP_378324201.1">
    <property type="nucleotide sequence ID" value="NZ_JBHTGP010000014.1"/>
</dbReference>
<evidence type="ECO:0000256" key="2">
    <source>
        <dbReference type="SAM" id="MobiDB-lite"/>
    </source>
</evidence>
<dbReference type="PANTHER" id="PTHR30005">
    <property type="entry name" value="EXOPOLYPHOSPHATASE"/>
    <property type="match status" value="1"/>
</dbReference>
<dbReference type="InterPro" id="IPR003695">
    <property type="entry name" value="Ppx_GppA_N"/>
</dbReference>
<gene>
    <name evidence="4" type="ORF">ACFQZM_29020</name>
</gene>
<dbReference type="Gene3D" id="3.30.420.40">
    <property type="match status" value="1"/>
</dbReference>
<sequence>MNAAPLRLGVLDVGSNSAHLRVADLTPGEGPVAVRSVKSAVRLAEGTDRHGVIGRPATDRLIGAVREAAAAAAAANVDELVPLATSALRDAANRDDVAAEVRAATGIALGFLPGEEEARLTFLAARRWYGWSAGPMLLADIGGGSMELAYGAGEEPEIALSLPLGAGRLTRHHLPGRAPVRKARRRELRRHVVSVLGEAVTEIAEAPPAVRAVATSKTFTQLARLCGAPKAAMGPYRERRLARRDLLGWIPRLARMSDEERAQLRGVKASRAHQILAGAIVAESIMDVLGVEGFDICPWALREGIFLHRLDALTAGRPVGPPFVPADGMADVPPPIPIRPVQPRPFGGGPAAGGPAEAARKPVAVPSPRGPMRHCPTSA</sequence>
<evidence type="ECO:0000259" key="3">
    <source>
        <dbReference type="Pfam" id="PF02541"/>
    </source>
</evidence>
<keyword evidence="5" id="KW-1185">Reference proteome</keyword>
<dbReference type="Pfam" id="PF02541">
    <property type="entry name" value="Ppx-GppA"/>
    <property type="match status" value="1"/>
</dbReference>
<dbReference type="EMBL" id="JBHTGP010000014">
    <property type="protein sequence ID" value="MFD0688570.1"/>
    <property type="molecule type" value="Genomic_DNA"/>
</dbReference>
<reference evidence="5" key="1">
    <citation type="journal article" date="2019" name="Int. J. Syst. Evol. Microbiol.">
        <title>The Global Catalogue of Microorganisms (GCM) 10K type strain sequencing project: providing services to taxonomists for standard genome sequencing and annotation.</title>
        <authorList>
            <consortium name="The Broad Institute Genomics Platform"/>
            <consortium name="The Broad Institute Genome Sequencing Center for Infectious Disease"/>
            <person name="Wu L."/>
            <person name="Ma J."/>
        </authorList>
    </citation>
    <scope>NUCLEOTIDE SEQUENCE [LARGE SCALE GENOMIC DNA]</scope>
    <source>
        <strain evidence="5">JCM 9371</strain>
    </source>
</reference>